<dbReference type="AlphaFoldDB" id="A0A4Y7XEN3"/>
<gene>
    <name evidence="1" type="ORF">E2B99_02615</name>
</gene>
<protein>
    <submittedName>
        <fullName evidence="1">Uncharacterized protein</fullName>
    </submittedName>
</protein>
<dbReference type="Proteomes" id="UP000297834">
    <property type="component" value="Unassembled WGS sequence"/>
</dbReference>
<dbReference type="EMBL" id="SNTY01000010">
    <property type="protein sequence ID" value="TEU30249.1"/>
    <property type="molecule type" value="Genomic_DNA"/>
</dbReference>
<keyword evidence="2" id="KW-1185">Reference proteome</keyword>
<comment type="caution">
    <text evidence="1">The sequence shown here is derived from an EMBL/GenBank/DDBJ whole genome shotgun (WGS) entry which is preliminary data.</text>
</comment>
<organism evidence="1 2">
    <name type="scientific">Alkanindiges illinoisensis</name>
    <dbReference type="NCBI Taxonomy" id="197183"/>
    <lineage>
        <taxon>Bacteria</taxon>
        <taxon>Pseudomonadati</taxon>
        <taxon>Pseudomonadota</taxon>
        <taxon>Gammaproteobacteria</taxon>
        <taxon>Moraxellales</taxon>
        <taxon>Moraxellaceae</taxon>
        <taxon>Alkanindiges</taxon>
    </lineage>
</organism>
<evidence type="ECO:0000313" key="2">
    <source>
        <dbReference type="Proteomes" id="UP000297834"/>
    </source>
</evidence>
<evidence type="ECO:0000313" key="1">
    <source>
        <dbReference type="EMBL" id="TEU30249.1"/>
    </source>
</evidence>
<name>A0A4Y7XEN3_9GAMM</name>
<proteinExistence type="predicted"/>
<sequence>MPKSQYFKVLYFGIKMLAQTTGQALLITIRQLIFQDRTKVSHIAVCFLYNRRTARKRQPNVAIGQ</sequence>
<accession>A0A4Y7XEN3</accession>
<reference evidence="1 2" key="1">
    <citation type="submission" date="2019-03" db="EMBL/GenBank/DDBJ databases">
        <title>Alkanindiges illinoisensis: a potential pathogenic isolated from ascites of a gastric cancer patient with abdominal metastasis.</title>
        <authorList>
            <person name="Hu X."/>
            <person name="Yang B."/>
            <person name="Yan X."/>
            <person name="Lin L."/>
            <person name="Zhao H."/>
            <person name="Zhou F."/>
            <person name="Su B."/>
            <person name="Chen J."/>
            <person name="Rui Y."/>
            <person name="Wang Q."/>
            <person name="Zheng L."/>
        </authorList>
    </citation>
    <scope>NUCLEOTIDE SEQUENCE [LARGE SCALE GENOMIC DNA]</scope>
    <source>
        <strain evidence="1 2">NFYY 23406</strain>
    </source>
</reference>